<dbReference type="AlphaFoldDB" id="A0A1M4UQA7"/>
<dbReference type="RefSeq" id="WP_073059237.1">
    <property type="nucleotide sequence ID" value="NZ_FQUS01000002.1"/>
</dbReference>
<name>A0A1M4UQA7_9BACT</name>
<dbReference type="EMBL" id="FQUS01000002">
    <property type="protein sequence ID" value="SHE58827.1"/>
    <property type="molecule type" value="Genomic_DNA"/>
</dbReference>
<reference evidence="2 3" key="1">
    <citation type="submission" date="2016-11" db="EMBL/GenBank/DDBJ databases">
        <authorList>
            <person name="Jaros S."/>
            <person name="Januszkiewicz K."/>
            <person name="Wedrychowicz H."/>
        </authorList>
    </citation>
    <scope>NUCLEOTIDE SEQUENCE [LARGE SCALE GENOMIC DNA]</scope>
    <source>
        <strain evidence="2 3">DSM 21986</strain>
    </source>
</reference>
<dbReference type="SUPFAM" id="SSF46955">
    <property type="entry name" value="Putative DNA-binding domain"/>
    <property type="match status" value="1"/>
</dbReference>
<evidence type="ECO:0000259" key="1">
    <source>
        <dbReference type="Pfam" id="PF12728"/>
    </source>
</evidence>
<dbReference type="Proteomes" id="UP000184041">
    <property type="component" value="Unassembled WGS sequence"/>
</dbReference>
<accession>A0A1M4UQA7</accession>
<protein>
    <submittedName>
        <fullName evidence="2">DNA binding domain-containing protein, excisionase family</fullName>
    </submittedName>
</protein>
<dbReference type="Pfam" id="PF12728">
    <property type="entry name" value="HTH_17"/>
    <property type="match status" value="1"/>
</dbReference>
<proteinExistence type="predicted"/>
<organism evidence="2 3">
    <name type="scientific">Fodinibius roseus</name>
    <dbReference type="NCBI Taxonomy" id="1194090"/>
    <lineage>
        <taxon>Bacteria</taxon>
        <taxon>Pseudomonadati</taxon>
        <taxon>Balneolota</taxon>
        <taxon>Balneolia</taxon>
        <taxon>Balneolales</taxon>
        <taxon>Balneolaceae</taxon>
        <taxon>Fodinibius</taxon>
    </lineage>
</organism>
<dbReference type="InterPro" id="IPR009061">
    <property type="entry name" value="DNA-bd_dom_put_sf"/>
</dbReference>
<evidence type="ECO:0000313" key="2">
    <source>
        <dbReference type="EMBL" id="SHE58827.1"/>
    </source>
</evidence>
<sequence>MPKAYITSKEELEQTVKESVASLFEQQLPKILRKAQRKEWLTVSELAELTGWSKRTIYYLKSQDRIPYSQENHRILFPTDGIEDYLHENMVNPAGE</sequence>
<keyword evidence="3" id="KW-1185">Reference proteome</keyword>
<evidence type="ECO:0000313" key="3">
    <source>
        <dbReference type="Proteomes" id="UP000184041"/>
    </source>
</evidence>
<feature type="domain" description="Helix-turn-helix" evidence="1">
    <location>
        <begin position="40"/>
        <end position="89"/>
    </location>
</feature>
<dbReference type="OrthoDB" id="769412at2"/>
<dbReference type="InterPro" id="IPR041657">
    <property type="entry name" value="HTH_17"/>
</dbReference>
<dbReference type="STRING" id="1194090.SAMN05443144_10298"/>
<gene>
    <name evidence="2" type="ORF">SAMN05443144_10298</name>
</gene>